<dbReference type="Proteomes" id="UP001550739">
    <property type="component" value="Unassembled WGS sequence"/>
</dbReference>
<keyword evidence="1" id="KW-0418">Kinase</keyword>
<dbReference type="Gene3D" id="3.30.565.10">
    <property type="entry name" value="Histidine kinase-like ATPase, C-terminal domain"/>
    <property type="match status" value="1"/>
</dbReference>
<dbReference type="GO" id="GO:0005524">
    <property type="term" value="F:ATP binding"/>
    <property type="evidence" value="ECO:0007669"/>
    <property type="project" value="UniProtKB-KW"/>
</dbReference>
<protein>
    <submittedName>
        <fullName evidence="4">ATP-binding protein</fullName>
    </submittedName>
</protein>
<evidence type="ECO:0000256" key="1">
    <source>
        <dbReference type="ARBA" id="ARBA00022527"/>
    </source>
</evidence>
<keyword evidence="5" id="KW-1185">Reference proteome</keyword>
<dbReference type="RefSeq" id="WP_361703273.1">
    <property type="nucleotide sequence ID" value="NZ_JBEZVE010000009.1"/>
</dbReference>
<accession>A0ABV2ZIU7</accession>
<sequence length="135" mass="14754">MPLSRQRRFPRSRASVRAARTFVHQVLTDWGRVDRLDDIKLCASELATNALLHGVPPGRQYCVTLTLDGPLIRLSVRDTGDHPAPSPPPNPDACSGRGLHLVRELADDLGVTEHAIGKTVWVAFKSDGRSGTSRP</sequence>
<keyword evidence="1" id="KW-0723">Serine/threonine-protein kinase</keyword>
<dbReference type="SUPFAM" id="SSF55874">
    <property type="entry name" value="ATPase domain of HSP90 chaperone/DNA topoisomerase II/histidine kinase"/>
    <property type="match status" value="1"/>
</dbReference>
<dbReference type="Pfam" id="PF13581">
    <property type="entry name" value="HATPase_c_2"/>
    <property type="match status" value="1"/>
</dbReference>
<name>A0ABV2ZIU7_9ACTN</name>
<keyword evidence="4" id="KW-0067">ATP-binding</keyword>
<evidence type="ECO:0000313" key="5">
    <source>
        <dbReference type="Proteomes" id="UP001550739"/>
    </source>
</evidence>
<dbReference type="InterPro" id="IPR003594">
    <property type="entry name" value="HATPase_dom"/>
</dbReference>
<dbReference type="PANTHER" id="PTHR35526">
    <property type="entry name" value="ANTI-SIGMA-F FACTOR RSBW-RELATED"/>
    <property type="match status" value="1"/>
</dbReference>
<organism evidence="4 5">
    <name type="scientific">Streptomyces sp. 900129855</name>
    <dbReference type="NCBI Taxonomy" id="3155129"/>
    <lineage>
        <taxon>Bacteria</taxon>
        <taxon>Bacillati</taxon>
        <taxon>Actinomycetota</taxon>
        <taxon>Actinomycetes</taxon>
        <taxon>Kitasatosporales</taxon>
        <taxon>Streptomycetaceae</taxon>
        <taxon>Streptomyces</taxon>
    </lineage>
</organism>
<feature type="domain" description="Histidine kinase/HSP90-like ATPase" evidence="3">
    <location>
        <begin position="10"/>
        <end position="123"/>
    </location>
</feature>
<proteinExistence type="predicted"/>
<evidence type="ECO:0000313" key="4">
    <source>
        <dbReference type="EMBL" id="MEU3782479.1"/>
    </source>
</evidence>
<feature type="region of interest" description="Disordered" evidence="2">
    <location>
        <begin position="76"/>
        <end position="95"/>
    </location>
</feature>
<keyword evidence="4" id="KW-0547">Nucleotide-binding</keyword>
<dbReference type="EMBL" id="JBEZVE010000009">
    <property type="protein sequence ID" value="MEU3782479.1"/>
    <property type="molecule type" value="Genomic_DNA"/>
</dbReference>
<dbReference type="InterPro" id="IPR050267">
    <property type="entry name" value="Anti-sigma-factor_SerPK"/>
</dbReference>
<comment type="caution">
    <text evidence="4">The sequence shown here is derived from an EMBL/GenBank/DDBJ whole genome shotgun (WGS) entry which is preliminary data.</text>
</comment>
<reference evidence="4 5" key="1">
    <citation type="submission" date="2024-06" db="EMBL/GenBank/DDBJ databases">
        <title>The Natural Products Discovery Center: Release of the First 8490 Sequenced Strains for Exploring Actinobacteria Biosynthetic Diversity.</title>
        <authorList>
            <person name="Kalkreuter E."/>
            <person name="Kautsar S.A."/>
            <person name="Yang D."/>
            <person name="Bader C.D."/>
            <person name="Teijaro C.N."/>
            <person name="Fluegel L."/>
            <person name="Davis C.M."/>
            <person name="Simpson J.R."/>
            <person name="Lauterbach L."/>
            <person name="Steele A.D."/>
            <person name="Gui C."/>
            <person name="Meng S."/>
            <person name="Li G."/>
            <person name="Viehrig K."/>
            <person name="Ye F."/>
            <person name="Su P."/>
            <person name="Kiefer A.F."/>
            <person name="Nichols A."/>
            <person name="Cepeda A.J."/>
            <person name="Yan W."/>
            <person name="Fan B."/>
            <person name="Jiang Y."/>
            <person name="Adhikari A."/>
            <person name="Zheng C.-J."/>
            <person name="Schuster L."/>
            <person name="Cowan T.M."/>
            <person name="Smanski M.J."/>
            <person name="Chevrette M.G."/>
            <person name="De Carvalho L.P.S."/>
            <person name="Shen B."/>
        </authorList>
    </citation>
    <scope>NUCLEOTIDE SEQUENCE [LARGE SCALE GENOMIC DNA]</scope>
    <source>
        <strain evidence="4 5">NPDC033843</strain>
    </source>
</reference>
<dbReference type="InterPro" id="IPR036890">
    <property type="entry name" value="HATPase_C_sf"/>
</dbReference>
<keyword evidence="1" id="KW-0808">Transferase</keyword>
<dbReference type="PANTHER" id="PTHR35526:SF3">
    <property type="entry name" value="ANTI-SIGMA-F FACTOR RSBW"/>
    <property type="match status" value="1"/>
</dbReference>
<dbReference type="CDD" id="cd16936">
    <property type="entry name" value="HATPase_RsbW-like"/>
    <property type="match status" value="1"/>
</dbReference>
<gene>
    <name evidence="4" type="ORF">AB0E89_18215</name>
</gene>
<evidence type="ECO:0000259" key="3">
    <source>
        <dbReference type="Pfam" id="PF13581"/>
    </source>
</evidence>
<evidence type="ECO:0000256" key="2">
    <source>
        <dbReference type="SAM" id="MobiDB-lite"/>
    </source>
</evidence>